<evidence type="ECO:0000256" key="4">
    <source>
        <dbReference type="ARBA" id="ARBA00023004"/>
    </source>
</evidence>
<comment type="caution">
    <text evidence="7">The sequence shown here is derived from an EMBL/GenBank/DDBJ whole genome shotgun (WGS) entry which is preliminary data.</text>
</comment>
<feature type="binding site" evidence="5">
    <location>
        <position position="216"/>
    </location>
    <ligand>
        <name>Fe cation</name>
        <dbReference type="ChEBI" id="CHEBI:24875"/>
        <note>catalytic</note>
    </ligand>
</feature>
<dbReference type="PANTHER" id="PTHR10543:SF24">
    <property type="entry name" value="CAROTENOID ISOMEROOXYGENASE"/>
    <property type="match status" value="1"/>
</dbReference>
<organism evidence="7 8">
    <name type="scientific">Mizuhopecten yessoensis</name>
    <name type="common">Japanese scallop</name>
    <name type="synonym">Patinopecten yessoensis</name>
    <dbReference type="NCBI Taxonomy" id="6573"/>
    <lineage>
        <taxon>Eukaryota</taxon>
        <taxon>Metazoa</taxon>
        <taxon>Spiralia</taxon>
        <taxon>Lophotrochozoa</taxon>
        <taxon>Mollusca</taxon>
        <taxon>Bivalvia</taxon>
        <taxon>Autobranchia</taxon>
        <taxon>Pteriomorphia</taxon>
        <taxon>Pectinida</taxon>
        <taxon>Pectinoidea</taxon>
        <taxon>Pectinidae</taxon>
        <taxon>Mizuhopecten</taxon>
    </lineage>
</organism>
<feature type="binding site" evidence="5">
    <location>
        <position position="334"/>
    </location>
    <ligand>
        <name>Fe cation</name>
        <dbReference type="ChEBI" id="CHEBI:24875"/>
        <note>catalytic</note>
    </ligand>
</feature>
<evidence type="ECO:0000256" key="6">
    <source>
        <dbReference type="SAM" id="SignalP"/>
    </source>
</evidence>
<gene>
    <name evidence="7" type="ORF">KP79_PYT19036</name>
</gene>
<dbReference type="Pfam" id="PF03055">
    <property type="entry name" value="RPE65"/>
    <property type="match status" value="1"/>
</dbReference>
<evidence type="ECO:0000313" key="7">
    <source>
        <dbReference type="EMBL" id="OWF40494.1"/>
    </source>
</evidence>
<keyword evidence="8" id="KW-1185">Reference proteome</keyword>
<accession>A0A210PVJ3</accession>
<dbReference type="AlphaFoldDB" id="A0A210PVJ3"/>
<dbReference type="EMBL" id="NEDP02005461">
    <property type="protein sequence ID" value="OWF40494.1"/>
    <property type="molecule type" value="Genomic_DNA"/>
</dbReference>
<feature type="binding site" evidence="5">
    <location>
        <position position="269"/>
    </location>
    <ligand>
        <name>Fe cation</name>
        <dbReference type="ChEBI" id="CHEBI:24875"/>
        <note>catalytic</note>
    </ligand>
</feature>
<evidence type="ECO:0000256" key="2">
    <source>
        <dbReference type="ARBA" id="ARBA00022723"/>
    </source>
</evidence>
<dbReference type="GO" id="GO:0010436">
    <property type="term" value="F:carotenoid dioxygenase activity"/>
    <property type="evidence" value="ECO:0007669"/>
    <property type="project" value="TreeGrafter"/>
</dbReference>
<protein>
    <submittedName>
        <fullName evidence="7">Beta,beta-carotene 15,15'-monooxygenase</fullName>
    </submittedName>
</protein>
<feature type="binding site" evidence="5">
    <location>
        <position position="528"/>
    </location>
    <ligand>
        <name>Fe cation</name>
        <dbReference type="ChEBI" id="CHEBI:24875"/>
        <note>catalytic</note>
    </ligand>
</feature>
<dbReference type="GO" id="GO:0004497">
    <property type="term" value="F:monooxygenase activity"/>
    <property type="evidence" value="ECO:0007669"/>
    <property type="project" value="UniProtKB-KW"/>
</dbReference>
<evidence type="ECO:0000256" key="5">
    <source>
        <dbReference type="PIRSR" id="PIRSR604294-1"/>
    </source>
</evidence>
<evidence type="ECO:0000256" key="1">
    <source>
        <dbReference type="ARBA" id="ARBA00006787"/>
    </source>
</evidence>
<dbReference type="GO" id="GO:0003834">
    <property type="term" value="F:beta-carotene 15,15'-dioxygenase activity"/>
    <property type="evidence" value="ECO:0007669"/>
    <property type="project" value="TreeGrafter"/>
</dbReference>
<dbReference type="GO" id="GO:0042574">
    <property type="term" value="P:retinal metabolic process"/>
    <property type="evidence" value="ECO:0007669"/>
    <property type="project" value="TreeGrafter"/>
</dbReference>
<dbReference type="InterPro" id="IPR004294">
    <property type="entry name" value="Carotenoid_Oase"/>
</dbReference>
<comment type="cofactor">
    <cofactor evidence="5">
        <name>Fe(2+)</name>
        <dbReference type="ChEBI" id="CHEBI:29033"/>
    </cofactor>
    <text evidence="5">Binds 1 Fe(2+) ion per subunit.</text>
</comment>
<keyword evidence="4 5" id="KW-0408">Iron</keyword>
<dbReference type="STRING" id="6573.A0A210PVJ3"/>
<dbReference type="Proteomes" id="UP000242188">
    <property type="component" value="Unassembled WGS sequence"/>
</dbReference>
<keyword evidence="3" id="KW-0560">Oxidoreductase</keyword>
<comment type="similarity">
    <text evidence="1">Belongs to the carotenoid oxygenase family.</text>
</comment>
<sequence>MHLKMAFRFFLNFAIVVPILMSMSAPDFALDLEPGFDVFFKTNLDEMENVPIYFDKPIPKWLQGTLIRNGLGRFEVGHRNFTHSFDAFGKLSSWVFPGNGSAFFSTKYIQSEFYKESVDKNDIASYLMFESVVPKFNEFQKLEALARGIDNMNVNVYKFTDQDHDNISQYVVLNDFWKLYQIEPSSLTTMQSVTAAVPSGKHSGGFAFLSFLSSAHPLPESGTLNHFTFVSSVSIIPGIKSKISLIRVKSTTVREAVAEWDVDKVPYMHSFSVTPNYVIIFAAPFYVNVEKILRTAEPFDSLDWFDDQDTTVYVIHIKTGHVQTMTIQNVFTMHHINAFERNDSKIVVDISAYPSPAFVKNLEIAILRDVVKRNNFDAHAIVKRYVIDLENNNATMITFETNESNGIRCAHKLDMPTINENYRYKDYCFVYGVVLKWDDVRLSRIAIVKKDLCGQNRDRMWFVPNHYPTEAWFVPFPSYKAKNEDDGYLLVPVLDGTKKNTYLAFIDARTMTTTHRAYLPTPVPFSLHGRFFPELVDVPNKTKF</sequence>
<reference evidence="7 8" key="1">
    <citation type="journal article" date="2017" name="Nat. Ecol. Evol.">
        <title>Scallop genome provides insights into evolution of bilaterian karyotype and development.</title>
        <authorList>
            <person name="Wang S."/>
            <person name="Zhang J."/>
            <person name="Jiao W."/>
            <person name="Li J."/>
            <person name="Xun X."/>
            <person name="Sun Y."/>
            <person name="Guo X."/>
            <person name="Huan P."/>
            <person name="Dong B."/>
            <person name="Zhang L."/>
            <person name="Hu X."/>
            <person name="Sun X."/>
            <person name="Wang J."/>
            <person name="Zhao C."/>
            <person name="Wang Y."/>
            <person name="Wang D."/>
            <person name="Huang X."/>
            <person name="Wang R."/>
            <person name="Lv J."/>
            <person name="Li Y."/>
            <person name="Zhang Z."/>
            <person name="Liu B."/>
            <person name="Lu W."/>
            <person name="Hui Y."/>
            <person name="Liang J."/>
            <person name="Zhou Z."/>
            <person name="Hou R."/>
            <person name="Li X."/>
            <person name="Liu Y."/>
            <person name="Li H."/>
            <person name="Ning X."/>
            <person name="Lin Y."/>
            <person name="Zhao L."/>
            <person name="Xing Q."/>
            <person name="Dou J."/>
            <person name="Li Y."/>
            <person name="Mao J."/>
            <person name="Guo H."/>
            <person name="Dou H."/>
            <person name="Li T."/>
            <person name="Mu C."/>
            <person name="Jiang W."/>
            <person name="Fu Q."/>
            <person name="Fu X."/>
            <person name="Miao Y."/>
            <person name="Liu J."/>
            <person name="Yu Q."/>
            <person name="Li R."/>
            <person name="Liao H."/>
            <person name="Li X."/>
            <person name="Kong Y."/>
            <person name="Jiang Z."/>
            <person name="Chourrout D."/>
            <person name="Li R."/>
            <person name="Bao Z."/>
        </authorList>
    </citation>
    <scope>NUCLEOTIDE SEQUENCE [LARGE SCALE GENOMIC DNA]</scope>
    <source>
        <strain evidence="7 8">PY_sf001</strain>
    </source>
</reference>
<keyword evidence="7" id="KW-0503">Monooxygenase</keyword>
<proteinExistence type="inferred from homology"/>
<keyword evidence="6" id="KW-0732">Signal</keyword>
<evidence type="ECO:0000313" key="8">
    <source>
        <dbReference type="Proteomes" id="UP000242188"/>
    </source>
</evidence>
<name>A0A210PVJ3_MIZYE</name>
<evidence type="ECO:0000256" key="3">
    <source>
        <dbReference type="ARBA" id="ARBA00023002"/>
    </source>
</evidence>
<dbReference type="GO" id="GO:0016121">
    <property type="term" value="P:carotene catabolic process"/>
    <property type="evidence" value="ECO:0007669"/>
    <property type="project" value="TreeGrafter"/>
</dbReference>
<dbReference type="GO" id="GO:0046872">
    <property type="term" value="F:metal ion binding"/>
    <property type="evidence" value="ECO:0007669"/>
    <property type="project" value="UniProtKB-KW"/>
</dbReference>
<feature type="chain" id="PRO_5012261918" evidence="6">
    <location>
        <begin position="30"/>
        <end position="544"/>
    </location>
</feature>
<dbReference type="OrthoDB" id="407010at2759"/>
<feature type="signal peptide" evidence="6">
    <location>
        <begin position="1"/>
        <end position="29"/>
    </location>
</feature>
<keyword evidence="2 5" id="KW-0479">Metal-binding</keyword>
<dbReference type="PANTHER" id="PTHR10543">
    <property type="entry name" value="BETA-CAROTENE DIOXYGENASE"/>
    <property type="match status" value="1"/>
</dbReference>